<evidence type="ECO:0000256" key="3">
    <source>
        <dbReference type="ARBA" id="ARBA00023002"/>
    </source>
</evidence>
<dbReference type="RefSeq" id="WP_166314463.1">
    <property type="nucleotide sequence ID" value="NZ_WOTH01000011.1"/>
</dbReference>
<dbReference type="PANTHER" id="PTHR36925">
    <property type="entry name" value="COBALT-PRECORRIN-6A REDUCTASE"/>
    <property type="match status" value="1"/>
</dbReference>
<name>A0A967EHM1_9PROT</name>
<keyword evidence="5" id="KW-1185">Reference proteome</keyword>
<dbReference type="InterPro" id="IPR003723">
    <property type="entry name" value="Precorrin-6x_reduct"/>
</dbReference>
<evidence type="ECO:0000313" key="5">
    <source>
        <dbReference type="Proteomes" id="UP000597459"/>
    </source>
</evidence>
<keyword evidence="2" id="KW-0169">Cobalamin biosynthesis</keyword>
<dbReference type="NCBIfam" id="TIGR00715">
    <property type="entry name" value="precor6x_red"/>
    <property type="match status" value="1"/>
</dbReference>
<dbReference type="Proteomes" id="UP000597459">
    <property type="component" value="Unassembled WGS sequence"/>
</dbReference>
<evidence type="ECO:0000256" key="1">
    <source>
        <dbReference type="ARBA" id="ARBA00004953"/>
    </source>
</evidence>
<protein>
    <submittedName>
        <fullName evidence="4">Cobalt-precorrin-6A reductase</fullName>
        <ecNumber evidence="4">1.3.1.106</ecNumber>
    </submittedName>
</protein>
<dbReference type="NCBIfam" id="NF005968">
    <property type="entry name" value="PRK08057.1-2"/>
    <property type="match status" value="1"/>
</dbReference>
<dbReference type="GO" id="GO:0016994">
    <property type="term" value="F:precorrin-6A reductase activity"/>
    <property type="evidence" value="ECO:0007669"/>
    <property type="project" value="InterPro"/>
</dbReference>
<dbReference type="EC" id="1.3.1.106" evidence="4"/>
<comment type="pathway">
    <text evidence="1">Cofactor biosynthesis; adenosylcobalamin biosynthesis.</text>
</comment>
<dbReference type="PANTHER" id="PTHR36925:SF1">
    <property type="entry name" value="COBALT-PRECORRIN-6A REDUCTASE"/>
    <property type="match status" value="1"/>
</dbReference>
<keyword evidence="3 4" id="KW-0560">Oxidoreductase</keyword>
<accession>A0A967EHM1</accession>
<reference evidence="4" key="1">
    <citation type="submission" date="2019-11" db="EMBL/GenBank/DDBJ databases">
        <title>Description of new Acetobacter species.</title>
        <authorList>
            <person name="Cleenwerck I."/>
            <person name="Sombolestani A.S."/>
        </authorList>
    </citation>
    <scope>NUCLEOTIDE SEQUENCE</scope>
    <source>
        <strain evidence="4">LMG 1626</strain>
    </source>
</reference>
<gene>
    <name evidence="4" type="ORF">GOB87_07365</name>
</gene>
<evidence type="ECO:0000256" key="2">
    <source>
        <dbReference type="ARBA" id="ARBA00022573"/>
    </source>
</evidence>
<comment type="caution">
    <text evidence="4">The sequence shown here is derived from an EMBL/GenBank/DDBJ whole genome shotgun (WGS) entry which is preliminary data.</text>
</comment>
<dbReference type="PROSITE" id="PS51014">
    <property type="entry name" value="COBK_CBIJ"/>
    <property type="match status" value="1"/>
</dbReference>
<sequence>MASSSHPLRVLILGGTTEALALGRALENTFDLHGIFSLAGITPSPHLPHIETRQGGFGGIEGLATYLHAQGIGAVIDATHPFAAQMSRNAVAACAQTGTPLLRLQRPGWQASPDDNWIIVPDIDAATAALGATPRRVFLTTGRKDLAPFRAAPQHHYLIRSIVAPDPASLPPDHTILLQRPPFTRESETRLMREHRVDILVTKDAGSDATSPKLAAARDLGLPVVMIARPTLPPARTVATVHEAIDWLHGLAHAGTRRDV</sequence>
<dbReference type="EMBL" id="WOTH01000011">
    <property type="protein sequence ID" value="NHO53782.1"/>
    <property type="molecule type" value="Genomic_DNA"/>
</dbReference>
<dbReference type="AlphaFoldDB" id="A0A967EHM1"/>
<proteinExistence type="predicted"/>
<dbReference type="Pfam" id="PF02571">
    <property type="entry name" value="CbiJ"/>
    <property type="match status" value="1"/>
</dbReference>
<evidence type="ECO:0000313" key="4">
    <source>
        <dbReference type="EMBL" id="NHO53782.1"/>
    </source>
</evidence>
<dbReference type="GO" id="GO:0009236">
    <property type="term" value="P:cobalamin biosynthetic process"/>
    <property type="evidence" value="ECO:0007669"/>
    <property type="project" value="UniProtKB-KW"/>
</dbReference>
<organism evidence="4 5">
    <name type="scientific">Acetobacter estunensis</name>
    <dbReference type="NCBI Taxonomy" id="104097"/>
    <lineage>
        <taxon>Bacteria</taxon>
        <taxon>Pseudomonadati</taxon>
        <taxon>Pseudomonadota</taxon>
        <taxon>Alphaproteobacteria</taxon>
        <taxon>Acetobacterales</taxon>
        <taxon>Acetobacteraceae</taxon>
        <taxon>Acetobacter</taxon>
    </lineage>
</organism>